<dbReference type="EMBL" id="JBEPLJ010000007">
    <property type="protein sequence ID" value="MET3585939.1"/>
    <property type="molecule type" value="Genomic_DNA"/>
</dbReference>
<dbReference type="InterPro" id="IPR037923">
    <property type="entry name" value="HTH-like"/>
</dbReference>
<dbReference type="Pfam" id="PF02311">
    <property type="entry name" value="AraC_binding"/>
    <property type="match status" value="1"/>
</dbReference>
<evidence type="ECO:0000313" key="4">
    <source>
        <dbReference type="Proteomes" id="UP001549031"/>
    </source>
</evidence>
<comment type="caution">
    <text evidence="3">The sequence shown here is derived from an EMBL/GenBank/DDBJ whole genome shotgun (WGS) entry which is preliminary data.</text>
</comment>
<dbReference type="InterPro" id="IPR003313">
    <property type="entry name" value="AraC-bd"/>
</dbReference>
<gene>
    <name evidence="3" type="ORF">ABID21_002054</name>
</gene>
<name>A0ABV2H684_9HYPH</name>
<evidence type="ECO:0000259" key="2">
    <source>
        <dbReference type="Pfam" id="PF02311"/>
    </source>
</evidence>
<organism evidence="3 4">
    <name type="scientific">Pseudorhizobium tarimense</name>
    <dbReference type="NCBI Taxonomy" id="1079109"/>
    <lineage>
        <taxon>Bacteria</taxon>
        <taxon>Pseudomonadati</taxon>
        <taxon>Pseudomonadota</taxon>
        <taxon>Alphaproteobacteria</taxon>
        <taxon>Hyphomicrobiales</taxon>
        <taxon>Rhizobiaceae</taxon>
        <taxon>Rhizobium/Agrobacterium group</taxon>
        <taxon>Pseudorhizobium</taxon>
    </lineage>
</organism>
<dbReference type="Proteomes" id="UP001549031">
    <property type="component" value="Unassembled WGS sequence"/>
</dbReference>
<accession>A0ABV2H684</accession>
<protein>
    <recommendedName>
        <fullName evidence="2">AraC-type arabinose-binding/dimerisation domain-containing protein</fullName>
    </recommendedName>
</protein>
<reference evidence="3 4" key="1">
    <citation type="submission" date="2024-06" db="EMBL/GenBank/DDBJ databases">
        <title>Genomic Encyclopedia of Type Strains, Phase IV (KMG-IV): sequencing the most valuable type-strain genomes for metagenomic binning, comparative biology and taxonomic classification.</title>
        <authorList>
            <person name="Goeker M."/>
        </authorList>
    </citation>
    <scope>NUCLEOTIDE SEQUENCE [LARGE SCALE GENOMIC DNA]</scope>
    <source>
        <strain evidence="3 4">DSM 105042</strain>
    </source>
</reference>
<dbReference type="SUPFAM" id="SSF51215">
    <property type="entry name" value="Regulatory protein AraC"/>
    <property type="match status" value="1"/>
</dbReference>
<evidence type="ECO:0000256" key="1">
    <source>
        <dbReference type="ARBA" id="ARBA00023125"/>
    </source>
</evidence>
<keyword evidence="4" id="KW-1185">Reference proteome</keyword>
<feature type="domain" description="AraC-type arabinose-binding/dimerisation" evidence="2">
    <location>
        <begin position="42"/>
        <end position="87"/>
    </location>
</feature>
<sequence>MRENSICGIEEGKRLATGAAGGLACSCKPQDDRIELSAPWRGIERIAARFHGNGFSPHRHDTYALGITVSGVQAFRYRTKCMTAPPGRRTGSSTGCFICRRI</sequence>
<dbReference type="PROSITE" id="PS51257">
    <property type="entry name" value="PROKAR_LIPOPROTEIN"/>
    <property type="match status" value="1"/>
</dbReference>
<evidence type="ECO:0000313" key="3">
    <source>
        <dbReference type="EMBL" id="MET3585939.1"/>
    </source>
</evidence>
<keyword evidence="1" id="KW-0238">DNA-binding</keyword>
<proteinExistence type="predicted"/>